<keyword evidence="3" id="KW-1185">Reference proteome</keyword>
<dbReference type="OrthoDB" id="2596889at2759"/>
<feature type="compositionally biased region" description="Gly residues" evidence="1">
    <location>
        <begin position="50"/>
        <end position="68"/>
    </location>
</feature>
<evidence type="ECO:0000256" key="1">
    <source>
        <dbReference type="SAM" id="MobiDB-lite"/>
    </source>
</evidence>
<feature type="compositionally biased region" description="Basic residues" evidence="1">
    <location>
        <begin position="78"/>
        <end position="91"/>
    </location>
</feature>
<evidence type="ECO:0000313" key="2">
    <source>
        <dbReference type="EMBL" id="RSH81586.1"/>
    </source>
</evidence>
<dbReference type="Proteomes" id="UP000279259">
    <property type="component" value="Unassembled WGS sequence"/>
</dbReference>
<name>A0A427XRW7_9TREE</name>
<feature type="compositionally biased region" description="Acidic residues" evidence="1">
    <location>
        <begin position="36"/>
        <end position="47"/>
    </location>
</feature>
<reference evidence="2 3" key="1">
    <citation type="submission" date="2018-11" db="EMBL/GenBank/DDBJ databases">
        <title>Genome sequence of Saitozyma podzolica DSM 27192.</title>
        <authorList>
            <person name="Aliyu H."/>
            <person name="Gorte O."/>
            <person name="Ochsenreither K."/>
        </authorList>
    </citation>
    <scope>NUCLEOTIDE SEQUENCE [LARGE SCALE GENOMIC DNA]</scope>
    <source>
        <strain evidence="2 3">DSM 27192</strain>
    </source>
</reference>
<protein>
    <submittedName>
        <fullName evidence="2">Uncharacterized protein</fullName>
    </submittedName>
</protein>
<dbReference type="EMBL" id="RSCD01000029">
    <property type="protein sequence ID" value="RSH81586.1"/>
    <property type="molecule type" value="Genomic_DNA"/>
</dbReference>
<dbReference type="AlphaFoldDB" id="A0A427XRW7"/>
<sequence>MVGMSEDELVPGEGRRGDMLEGEDMDLEGAERGEGEGEMEGEGEVESMGEGAGVGEIGGAGVPGGVGASGAQSEGKGKGKAKAPVRRRGKGRSAEKKRAAGAGTTPAKVQRREADLYESEIVARWNAEIGDVCVDRPATAQAQTVA</sequence>
<comment type="caution">
    <text evidence="2">The sequence shown here is derived from an EMBL/GenBank/DDBJ whole genome shotgun (WGS) entry which is preliminary data.</text>
</comment>
<organism evidence="2 3">
    <name type="scientific">Saitozyma podzolica</name>
    <dbReference type="NCBI Taxonomy" id="1890683"/>
    <lineage>
        <taxon>Eukaryota</taxon>
        <taxon>Fungi</taxon>
        <taxon>Dikarya</taxon>
        <taxon>Basidiomycota</taxon>
        <taxon>Agaricomycotina</taxon>
        <taxon>Tremellomycetes</taxon>
        <taxon>Tremellales</taxon>
        <taxon>Trimorphomycetaceae</taxon>
        <taxon>Saitozyma</taxon>
    </lineage>
</organism>
<gene>
    <name evidence="2" type="ORF">EHS25_006208</name>
</gene>
<feature type="compositionally biased region" description="Acidic residues" evidence="1">
    <location>
        <begin position="1"/>
        <end position="10"/>
    </location>
</feature>
<proteinExistence type="predicted"/>
<accession>A0A427XRW7</accession>
<feature type="region of interest" description="Disordered" evidence="1">
    <location>
        <begin position="1"/>
        <end position="111"/>
    </location>
</feature>
<evidence type="ECO:0000313" key="3">
    <source>
        <dbReference type="Proteomes" id="UP000279259"/>
    </source>
</evidence>